<name>A0A2G9SFT2_AQUCT</name>
<gene>
    <name evidence="5" type="ORF">AB205_0202110</name>
</gene>
<dbReference type="PANTHER" id="PTHR13992:SF21">
    <property type="entry name" value="NUCLEAR RECEPTOR COREPRESSOR 2"/>
    <property type="match status" value="1"/>
</dbReference>
<dbReference type="PROSITE" id="PS51293">
    <property type="entry name" value="SANT"/>
    <property type="match status" value="1"/>
</dbReference>
<dbReference type="Proteomes" id="UP000228934">
    <property type="component" value="Unassembled WGS sequence"/>
</dbReference>
<dbReference type="SUPFAM" id="SSF46689">
    <property type="entry name" value="Homeodomain-like"/>
    <property type="match status" value="1"/>
</dbReference>
<dbReference type="GO" id="GO:0003714">
    <property type="term" value="F:transcription corepressor activity"/>
    <property type="evidence" value="ECO:0007669"/>
    <property type="project" value="TreeGrafter"/>
</dbReference>
<dbReference type="GO" id="GO:0000785">
    <property type="term" value="C:chromatin"/>
    <property type="evidence" value="ECO:0007669"/>
    <property type="project" value="TreeGrafter"/>
</dbReference>
<dbReference type="Pfam" id="PF00249">
    <property type="entry name" value="Myb_DNA-binding"/>
    <property type="match status" value="1"/>
</dbReference>
<dbReference type="SMART" id="SM00717">
    <property type="entry name" value="SANT"/>
    <property type="match status" value="1"/>
</dbReference>
<feature type="non-terminal residue" evidence="5">
    <location>
        <position position="118"/>
    </location>
</feature>
<feature type="region of interest" description="Disordered" evidence="2">
    <location>
        <begin position="63"/>
        <end position="118"/>
    </location>
</feature>
<organism evidence="5 6">
    <name type="scientific">Aquarana catesbeiana</name>
    <name type="common">American bullfrog</name>
    <name type="synonym">Rana catesbeiana</name>
    <dbReference type="NCBI Taxonomy" id="8400"/>
    <lineage>
        <taxon>Eukaryota</taxon>
        <taxon>Metazoa</taxon>
        <taxon>Chordata</taxon>
        <taxon>Craniata</taxon>
        <taxon>Vertebrata</taxon>
        <taxon>Euteleostomi</taxon>
        <taxon>Amphibia</taxon>
        <taxon>Batrachia</taxon>
        <taxon>Anura</taxon>
        <taxon>Neobatrachia</taxon>
        <taxon>Ranoidea</taxon>
        <taxon>Ranidae</taxon>
        <taxon>Aquarana</taxon>
    </lineage>
</organism>
<dbReference type="InterPro" id="IPR017930">
    <property type="entry name" value="Myb_dom"/>
</dbReference>
<dbReference type="OrthoDB" id="10258692at2759"/>
<dbReference type="GO" id="GO:0000122">
    <property type="term" value="P:negative regulation of transcription by RNA polymerase II"/>
    <property type="evidence" value="ECO:0007669"/>
    <property type="project" value="TreeGrafter"/>
</dbReference>
<keyword evidence="6" id="KW-1185">Reference proteome</keyword>
<dbReference type="AlphaFoldDB" id="A0A2G9SFT2"/>
<evidence type="ECO:0000259" key="3">
    <source>
        <dbReference type="PROSITE" id="PS51293"/>
    </source>
</evidence>
<sequence>MINFTNPFTFSSSGLFEYGRNWSAIARMVGSKTVSQCKNFYFNYKKRQNLDGILQQHKLKMEKERNNRRKKKKAVQMEEEVPYTPAVEDEEMEASGISGNEEEMAEEGDSKALFSCVA</sequence>
<evidence type="ECO:0000259" key="4">
    <source>
        <dbReference type="PROSITE" id="PS51294"/>
    </source>
</evidence>
<evidence type="ECO:0000313" key="6">
    <source>
        <dbReference type="Proteomes" id="UP000228934"/>
    </source>
</evidence>
<dbReference type="InterPro" id="IPR051571">
    <property type="entry name" value="N-CoR_corepressor"/>
</dbReference>
<dbReference type="EMBL" id="KV924161">
    <property type="protein sequence ID" value="PIO38363.1"/>
    <property type="molecule type" value="Genomic_DNA"/>
</dbReference>
<dbReference type="PROSITE" id="PS51294">
    <property type="entry name" value="HTH_MYB"/>
    <property type="match status" value="1"/>
</dbReference>
<dbReference type="GO" id="GO:0005654">
    <property type="term" value="C:nucleoplasm"/>
    <property type="evidence" value="ECO:0007669"/>
    <property type="project" value="UniProtKB-ARBA"/>
</dbReference>
<comment type="similarity">
    <text evidence="1">Belongs to the N-CoR nuclear receptor corepressors family.</text>
</comment>
<dbReference type="CDD" id="cd00167">
    <property type="entry name" value="SANT"/>
    <property type="match status" value="1"/>
</dbReference>
<feature type="domain" description="HTH myb-type" evidence="4">
    <location>
        <begin position="17"/>
        <end position="49"/>
    </location>
</feature>
<dbReference type="InterPro" id="IPR001005">
    <property type="entry name" value="SANT/Myb"/>
</dbReference>
<evidence type="ECO:0000256" key="1">
    <source>
        <dbReference type="ARBA" id="ARBA00010097"/>
    </source>
</evidence>
<dbReference type="PANTHER" id="PTHR13992">
    <property type="entry name" value="NUCLEAR RECEPTOR CO-REPRESSOR RELATED NCOR"/>
    <property type="match status" value="1"/>
</dbReference>
<reference evidence="6" key="1">
    <citation type="journal article" date="2017" name="Nat. Commun.">
        <title>The North American bullfrog draft genome provides insight into hormonal regulation of long noncoding RNA.</title>
        <authorList>
            <person name="Hammond S.A."/>
            <person name="Warren R.L."/>
            <person name="Vandervalk B.P."/>
            <person name="Kucuk E."/>
            <person name="Khan H."/>
            <person name="Gibb E.A."/>
            <person name="Pandoh P."/>
            <person name="Kirk H."/>
            <person name="Zhao Y."/>
            <person name="Jones M."/>
            <person name="Mungall A.J."/>
            <person name="Coope R."/>
            <person name="Pleasance S."/>
            <person name="Moore R.A."/>
            <person name="Holt R.A."/>
            <person name="Round J.M."/>
            <person name="Ohora S."/>
            <person name="Walle B.V."/>
            <person name="Veldhoen N."/>
            <person name="Helbing C.C."/>
            <person name="Birol I."/>
        </authorList>
    </citation>
    <scope>NUCLEOTIDE SEQUENCE [LARGE SCALE GENOMIC DNA]</scope>
</reference>
<protein>
    <submittedName>
        <fullName evidence="5">Uncharacterized protein</fullName>
    </submittedName>
</protein>
<evidence type="ECO:0000256" key="2">
    <source>
        <dbReference type="SAM" id="MobiDB-lite"/>
    </source>
</evidence>
<proteinExistence type="inferred from homology"/>
<dbReference type="Gene3D" id="1.10.10.60">
    <property type="entry name" value="Homeodomain-like"/>
    <property type="match status" value="1"/>
</dbReference>
<dbReference type="InterPro" id="IPR009057">
    <property type="entry name" value="Homeodomain-like_sf"/>
</dbReference>
<dbReference type="GO" id="GO:0032991">
    <property type="term" value="C:protein-containing complex"/>
    <property type="evidence" value="ECO:0007669"/>
    <property type="project" value="UniProtKB-ARBA"/>
</dbReference>
<feature type="domain" description="SANT" evidence="3">
    <location>
        <begin position="18"/>
        <end position="49"/>
    </location>
</feature>
<evidence type="ECO:0000313" key="5">
    <source>
        <dbReference type="EMBL" id="PIO38363.1"/>
    </source>
</evidence>
<accession>A0A2G9SFT2</accession>
<dbReference type="InterPro" id="IPR017884">
    <property type="entry name" value="SANT_dom"/>
</dbReference>
<feature type="compositionally biased region" description="Acidic residues" evidence="2">
    <location>
        <begin position="77"/>
        <end position="93"/>
    </location>
</feature>